<dbReference type="OrthoDB" id="1700726at2759"/>
<organism evidence="1 2">
    <name type="scientific">Ambispora gerdemannii</name>
    <dbReference type="NCBI Taxonomy" id="144530"/>
    <lineage>
        <taxon>Eukaryota</taxon>
        <taxon>Fungi</taxon>
        <taxon>Fungi incertae sedis</taxon>
        <taxon>Mucoromycota</taxon>
        <taxon>Glomeromycotina</taxon>
        <taxon>Glomeromycetes</taxon>
        <taxon>Archaeosporales</taxon>
        <taxon>Ambisporaceae</taxon>
        <taxon>Ambispora</taxon>
    </lineage>
</organism>
<proteinExistence type="predicted"/>
<accession>A0A9N9CCU2</accession>
<dbReference type="Proteomes" id="UP000789831">
    <property type="component" value="Unassembled WGS sequence"/>
</dbReference>
<evidence type="ECO:0000313" key="2">
    <source>
        <dbReference type="Proteomes" id="UP000789831"/>
    </source>
</evidence>
<protein>
    <submittedName>
        <fullName evidence="1">10189_t:CDS:1</fullName>
    </submittedName>
</protein>
<comment type="caution">
    <text evidence="1">The sequence shown here is derived from an EMBL/GenBank/DDBJ whole genome shotgun (WGS) entry which is preliminary data.</text>
</comment>
<name>A0A9N9CCU2_9GLOM</name>
<keyword evidence="2" id="KW-1185">Reference proteome</keyword>
<sequence>MQKCYSVEIGDAAPGQGRTRSPFYPKLDVKTVKTWETKKSAMGYRKILNIIEEEKEVIKTVNGVGTKKWKYFQLSEYHWYNYEEVGEITKNTGVGFIKLGLKRDSKVTVYAATR</sequence>
<gene>
    <name evidence="1" type="ORF">AGERDE_LOCUS8773</name>
</gene>
<evidence type="ECO:0000313" key="1">
    <source>
        <dbReference type="EMBL" id="CAG8594393.1"/>
    </source>
</evidence>
<dbReference type="AlphaFoldDB" id="A0A9N9CCU2"/>
<dbReference type="EMBL" id="CAJVPL010001972">
    <property type="protein sequence ID" value="CAG8594393.1"/>
    <property type="molecule type" value="Genomic_DNA"/>
</dbReference>
<reference evidence="1" key="1">
    <citation type="submission" date="2021-06" db="EMBL/GenBank/DDBJ databases">
        <authorList>
            <person name="Kallberg Y."/>
            <person name="Tangrot J."/>
            <person name="Rosling A."/>
        </authorList>
    </citation>
    <scope>NUCLEOTIDE SEQUENCE</scope>
    <source>
        <strain evidence="1">MT106</strain>
    </source>
</reference>